<feature type="region of interest" description="Disordered" evidence="4">
    <location>
        <begin position="186"/>
        <end position="206"/>
    </location>
</feature>
<dbReference type="InterPro" id="IPR050600">
    <property type="entry name" value="SETD3_SETD6_MTase"/>
</dbReference>
<dbReference type="SUPFAM" id="SSF82199">
    <property type="entry name" value="SET domain"/>
    <property type="match status" value="1"/>
</dbReference>
<dbReference type="InterPro" id="IPR036464">
    <property type="entry name" value="Rubisco_LSMT_subst-bd_sf"/>
</dbReference>
<reference evidence="6 7" key="1">
    <citation type="submission" date="2016-07" db="EMBL/GenBank/DDBJ databases">
        <title>Pervasive Adenine N6-methylation of Active Genes in Fungi.</title>
        <authorList>
            <consortium name="DOE Joint Genome Institute"/>
            <person name="Mondo S.J."/>
            <person name="Dannebaum R.O."/>
            <person name="Kuo R.C."/>
            <person name="Labutti K."/>
            <person name="Haridas S."/>
            <person name="Kuo A."/>
            <person name="Salamov A."/>
            <person name="Ahrendt S.R."/>
            <person name="Lipzen A."/>
            <person name="Sullivan W."/>
            <person name="Andreopoulos W.B."/>
            <person name="Clum A."/>
            <person name="Lindquist E."/>
            <person name="Daum C."/>
            <person name="Ramamoorthy G.K."/>
            <person name="Gryganskyi A."/>
            <person name="Culley D."/>
            <person name="Magnuson J.K."/>
            <person name="James T.Y."/>
            <person name="O'Malley M.A."/>
            <person name="Stajich J.E."/>
            <person name="Spatafora J.W."/>
            <person name="Visel A."/>
            <person name="Grigoriev I.V."/>
        </authorList>
    </citation>
    <scope>NUCLEOTIDE SEQUENCE [LARGE SCALE GENOMIC DNA]</scope>
    <source>
        <strain evidence="6 7">NRRL 3301</strain>
    </source>
</reference>
<evidence type="ECO:0000313" key="6">
    <source>
        <dbReference type="EMBL" id="ORX47243.1"/>
    </source>
</evidence>
<dbReference type="FunFam" id="3.90.1410.10:FF:000007">
    <property type="entry name" value="Ribosomal lysine N-methyltransferase 4"/>
    <property type="match status" value="1"/>
</dbReference>
<dbReference type="CDD" id="cd19178">
    <property type="entry name" value="SET_SETD6"/>
    <property type="match status" value="1"/>
</dbReference>
<evidence type="ECO:0000256" key="3">
    <source>
        <dbReference type="ARBA" id="ARBA00022691"/>
    </source>
</evidence>
<dbReference type="GO" id="GO:0005634">
    <property type="term" value="C:nucleus"/>
    <property type="evidence" value="ECO:0007669"/>
    <property type="project" value="UniProtKB-SubCell"/>
</dbReference>
<dbReference type="InterPro" id="IPR001214">
    <property type="entry name" value="SET_dom"/>
</dbReference>
<dbReference type="Gene3D" id="3.90.1420.10">
    <property type="entry name" value="Rubisco LSMT, substrate-binding domain"/>
    <property type="match status" value="1"/>
</dbReference>
<dbReference type="PANTHER" id="PTHR13271">
    <property type="entry name" value="UNCHARACTERIZED PUTATIVE METHYLTRANSFERASE"/>
    <property type="match status" value="1"/>
</dbReference>
<evidence type="ECO:0000256" key="2">
    <source>
        <dbReference type="ARBA" id="ARBA00022679"/>
    </source>
</evidence>
<evidence type="ECO:0000259" key="5">
    <source>
        <dbReference type="PROSITE" id="PS50280"/>
    </source>
</evidence>
<proteinExistence type="predicted"/>
<feature type="region of interest" description="Disordered" evidence="4">
    <location>
        <begin position="415"/>
        <end position="439"/>
    </location>
</feature>
<keyword evidence="2" id="KW-0808">Transferase</keyword>
<feature type="compositionally biased region" description="Acidic residues" evidence="4">
    <location>
        <begin position="195"/>
        <end position="206"/>
    </location>
</feature>
<dbReference type="AlphaFoldDB" id="A0A1X2G7V5"/>
<sequence>MGSFDELSQVFWQWLVDNKVALSDGIAFKDYRNEHAGRGVVATRNIEEGEMLFTLPRSALFSTMTAALVKKDGMADVLEGLTGWSPLILCMMYELDRPDSQWKPYFDVLPRTFSTPMFWPDLTALKGTGVLDKIGKEEADQCYDDQILPILKAHPDLFDLQVHTKDLFHICGSLIMSYSFHDEYKDEQASQQNDDASDEEEEEEEDEGLLAMVPMADMLNHKTGFNNARLFHEPEGLVMKAIKAIATGEQVYNTYGDLCNADLLRKYGFTDDNNPFDLCEIDGRDIVALATPEDQDETVKEEKLNYLMDEGVMDDCFVIDGDHEIPPEMIASVIVFASPVETFKKWEQKGKVPSPKLTLAVQEILLKILEGRLKKYDCSLQDDLDRGMTFKDENEKNAFRIRLGEKKILETTITKLRQDMPTKRSSSPLAGSVEKKQRK</sequence>
<name>A0A1X2G7V5_9FUNG</name>
<dbReference type="Proteomes" id="UP000242146">
    <property type="component" value="Unassembled WGS sequence"/>
</dbReference>
<dbReference type="InterPro" id="IPR046341">
    <property type="entry name" value="SET_dom_sf"/>
</dbReference>
<organism evidence="6 7">
    <name type="scientific">Hesseltinella vesiculosa</name>
    <dbReference type="NCBI Taxonomy" id="101127"/>
    <lineage>
        <taxon>Eukaryota</taxon>
        <taxon>Fungi</taxon>
        <taxon>Fungi incertae sedis</taxon>
        <taxon>Mucoromycota</taxon>
        <taxon>Mucoromycotina</taxon>
        <taxon>Mucoromycetes</taxon>
        <taxon>Mucorales</taxon>
        <taxon>Cunninghamellaceae</taxon>
        <taxon>Hesseltinella</taxon>
    </lineage>
</organism>
<protein>
    <submittedName>
        <fullName evidence="6">RuBisCO-cytochrome methylase</fullName>
    </submittedName>
</protein>
<feature type="domain" description="SET" evidence="5">
    <location>
        <begin position="24"/>
        <end position="256"/>
    </location>
</feature>
<gene>
    <name evidence="6" type="ORF">DM01DRAFT_1339260</name>
</gene>
<evidence type="ECO:0000256" key="4">
    <source>
        <dbReference type="SAM" id="MobiDB-lite"/>
    </source>
</evidence>
<dbReference type="Pfam" id="PF00856">
    <property type="entry name" value="SET"/>
    <property type="match status" value="1"/>
</dbReference>
<dbReference type="InterPro" id="IPR044430">
    <property type="entry name" value="SETD6_SET"/>
</dbReference>
<keyword evidence="7" id="KW-1185">Reference proteome</keyword>
<dbReference type="STRING" id="101127.A0A1X2G7V5"/>
<dbReference type="GO" id="GO:0032259">
    <property type="term" value="P:methylation"/>
    <property type="evidence" value="ECO:0007669"/>
    <property type="project" value="UniProtKB-KW"/>
</dbReference>
<dbReference type="GO" id="GO:0016279">
    <property type="term" value="F:protein-lysine N-methyltransferase activity"/>
    <property type="evidence" value="ECO:0007669"/>
    <property type="project" value="InterPro"/>
</dbReference>
<dbReference type="PROSITE" id="PS50280">
    <property type="entry name" value="SET"/>
    <property type="match status" value="1"/>
</dbReference>
<dbReference type="Gene3D" id="3.90.1410.10">
    <property type="entry name" value="set domain protein methyltransferase, domain 1"/>
    <property type="match status" value="1"/>
</dbReference>
<accession>A0A1X2G7V5</accession>
<dbReference type="SUPFAM" id="SSF81822">
    <property type="entry name" value="RuBisCo LSMT C-terminal, substrate-binding domain"/>
    <property type="match status" value="1"/>
</dbReference>
<dbReference type="PANTHER" id="PTHR13271:SF34">
    <property type="entry name" value="N-LYSINE METHYLTRANSFERASE SETD6"/>
    <property type="match status" value="1"/>
</dbReference>
<dbReference type="Pfam" id="PF09273">
    <property type="entry name" value="Rubis-subs-bind"/>
    <property type="match status" value="1"/>
</dbReference>
<evidence type="ECO:0000256" key="1">
    <source>
        <dbReference type="ARBA" id="ARBA00022603"/>
    </source>
</evidence>
<keyword evidence="1 6" id="KW-0489">Methyltransferase</keyword>
<comment type="caution">
    <text evidence="6">The sequence shown here is derived from an EMBL/GenBank/DDBJ whole genome shotgun (WGS) entry which is preliminary data.</text>
</comment>
<dbReference type="OrthoDB" id="341421at2759"/>
<keyword evidence="3" id="KW-0949">S-adenosyl-L-methionine</keyword>
<dbReference type="InterPro" id="IPR015353">
    <property type="entry name" value="Rubisco_LSMT_subst-bd"/>
</dbReference>
<evidence type="ECO:0000313" key="7">
    <source>
        <dbReference type="Proteomes" id="UP000242146"/>
    </source>
</evidence>
<dbReference type="EMBL" id="MCGT01000034">
    <property type="protein sequence ID" value="ORX47243.1"/>
    <property type="molecule type" value="Genomic_DNA"/>
</dbReference>